<dbReference type="Pfam" id="PF00361">
    <property type="entry name" value="Proton_antipo_M"/>
    <property type="match status" value="1"/>
</dbReference>
<evidence type="ECO:0000256" key="6">
    <source>
        <dbReference type="SAM" id="Phobius"/>
    </source>
</evidence>
<feature type="transmembrane region" description="Helical" evidence="6">
    <location>
        <begin position="6"/>
        <end position="27"/>
    </location>
</feature>
<feature type="transmembrane region" description="Helical" evidence="6">
    <location>
        <begin position="309"/>
        <end position="328"/>
    </location>
</feature>
<dbReference type="GO" id="GO:0005886">
    <property type="term" value="C:plasma membrane"/>
    <property type="evidence" value="ECO:0007669"/>
    <property type="project" value="UniProtKB-SubCell"/>
</dbReference>
<feature type="transmembrane region" description="Helical" evidence="6">
    <location>
        <begin position="340"/>
        <end position="364"/>
    </location>
</feature>
<dbReference type="InterPro" id="IPR001750">
    <property type="entry name" value="ND/Mrp_TM"/>
</dbReference>
<feature type="transmembrane region" description="Helical" evidence="6">
    <location>
        <begin position="34"/>
        <end position="55"/>
    </location>
</feature>
<evidence type="ECO:0000256" key="5">
    <source>
        <dbReference type="ARBA" id="ARBA00023136"/>
    </source>
</evidence>
<keyword evidence="5 6" id="KW-0472">Membrane</keyword>
<name>A0A3B1D7H2_9ZZZZ</name>
<feature type="transmembrane region" description="Helical" evidence="6">
    <location>
        <begin position="271"/>
        <end position="297"/>
    </location>
</feature>
<feature type="transmembrane region" description="Helical" evidence="6">
    <location>
        <begin position="420"/>
        <end position="441"/>
    </location>
</feature>
<sequence length="502" mass="54009">MIATIAAHTGILTIILPFLSGVLCFLTRRRWGQFFGIGTAFIIFILTLKLGGDVWQSGPSRYAIGGWGNPLGIDLYLDGLSAVLLGITSVVGVCISIYASSYFNPHKENNNHYAKMGVFFWPLWLFTWGGLNALFLSSDIFNIYVTLEIIGFSAITLTALAGSVASLSSATRYLFLTLLGSLFYLLGVGLLYSAYSTLDLAALAEIIRPGFISTAAITLMTLGLIIKTALFPMHFWLPPAHSNAPAPVSAILSGLVIMGSFYLLVRLWTEIFAAAITPVAGHILGVLGMIAICVGSVQALKQTRLKMMLAYSTAAQVGYMFLLFPLITGNLISQSFAWSGGIYFVLSHACAKAAAFMVAGSVIYALGHDRINDLRGLAQRSPISVFAFALAGVSLMGLPPSGGFIGKWMLLKSAMLSGQWWYAIFIIIGGLLTAGYIFRVLEITFKSPLPEEKKLAIPLRMQFSALAIALVSILLGLAAAIPLELLKIGNPVFFKLMENSAL</sequence>
<evidence type="ECO:0000256" key="3">
    <source>
        <dbReference type="ARBA" id="ARBA00022692"/>
    </source>
</evidence>
<comment type="subcellular location">
    <subcellularLocation>
        <location evidence="1">Cell membrane</location>
        <topology evidence="1">Multi-pass membrane protein</topology>
    </subcellularLocation>
</comment>
<feature type="transmembrane region" description="Helical" evidence="6">
    <location>
        <begin position="206"/>
        <end position="226"/>
    </location>
</feature>
<evidence type="ECO:0000259" key="7">
    <source>
        <dbReference type="Pfam" id="PF00361"/>
    </source>
</evidence>
<feature type="transmembrane region" description="Helical" evidence="6">
    <location>
        <begin position="246"/>
        <end position="265"/>
    </location>
</feature>
<feature type="domain" description="NADH:quinone oxidoreductase/Mrp antiporter transmembrane" evidence="7">
    <location>
        <begin position="137"/>
        <end position="433"/>
    </location>
</feature>
<protein>
    <submittedName>
        <fullName evidence="8">Na(+) H(+) antiporter subunit D</fullName>
    </submittedName>
</protein>
<dbReference type="AlphaFoldDB" id="A0A3B1D7H2"/>
<feature type="transmembrane region" description="Helical" evidence="6">
    <location>
        <begin position="75"/>
        <end position="98"/>
    </location>
</feature>
<proteinExistence type="predicted"/>
<feature type="transmembrane region" description="Helical" evidence="6">
    <location>
        <begin position="173"/>
        <end position="194"/>
    </location>
</feature>
<evidence type="ECO:0000256" key="2">
    <source>
        <dbReference type="ARBA" id="ARBA00022475"/>
    </source>
</evidence>
<feature type="transmembrane region" description="Helical" evidence="6">
    <location>
        <begin position="141"/>
        <end position="161"/>
    </location>
</feature>
<accession>A0A3B1D7H2</accession>
<evidence type="ECO:0000256" key="4">
    <source>
        <dbReference type="ARBA" id="ARBA00022989"/>
    </source>
</evidence>
<dbReference type="EMBL" id="UOGJ01000152">
    <property type="protein sequence ID" value="VAX38199.1"/>
    <property type="molecule type" value="Genomic_DNA"/>
</dbReference>
<dbReference type="PRINTS" id="PR01434">
    <property type="entry name" value="NADHDHGNASE5"/>
</dbReference>
<keyword evidence="2" id="KW-1003">Cell membrane</keyword>
<evidence type="ECO:0000313" key="8">
    <source>
        <dbReference type="EMBL" id="VAX38199.1"/>
    </source>
</evidence>
<gene>
    <name evidence="8" type="ORF">MNBD_UNCLBAC01-1033</name>
</gene>
<reference evidence="8" key="1">
    <citation type="submission" date="2018-06" db="EMBL/GenBank/DDBJ databases">
        <authorList>
            <person name="Zhirakovskaya E."/>
        </authorList>
    </citation>
    <scope>NUCLEOTIDE SEQUENCE</scope>
</reference>
<keyword evidence="3 6" id="KW-0812">Transmembrane</keyword>
<feature type="transmembrane region" description="Helical" evidence="6">
    <location>
        <begin position="385"/>
        <end position="408"/>
    </location>
</feature>
<dbReference type="PANTHER" id="PTHR42703">
    <property type="entry name" value="NADH DEHYDROGENASE"/>
    <property type="match status" value="1"/>
</dbReference>
<keyword evidence="4 6" id="KW-1133">Transmembrane helix</keyword>
<feature type="transmembrane region" description="Helical" evidence="6">
    <location>
        <begin position="462"/>
        <end position="483"/>
    </location>
</feature>
<feature type="transmembrane region" description="Helical" evidence="6">
    <location>
        <begin position="118"/>
        <end position="135"/>
    </location>
</feature>
<dbReference type="InterPro" id="IPR050586">
    <property type="entry name" value="CPA3_Na-H_Antiporter_D"/>
</dbReference>
<dbReference type="PANTHER" id="PTHR42703:SF1">
    <property type="entry name" value="NA(+)_H(+) ANTIPORTER SUBUNIT D1"/>
    <property type="match status" value="1"/>
</dbReference>
<evidence type="ECO:0000256" key="1">
    <source>
        <dbReference type="ARBA" id="ARBA00004651"/>
    </source>
</evidence>
<organism evidence="8">
    <name type="scientific">hydrothermal vent metagenome</name>
    <dbReference type="NCBI Taxonomy" id="652676"/>
    <lineage>
        <taxon>unclassified sequences</taxon>
        <taxon>metagenomes</taxon>
        <taxon>ecological metagenomes</taxon>
    </lineage>
</organism>